<dbReference type="Pfam" id="PF00892">
    <property type="entry name" value="EamA"/>
    <property type="match status" value="2"/>
</dbReference>
<feature type="transmembrane region" description="Helical" evidence="6">
    <location>
        <begin position="210"/>
        <end position="231"/>
    </location>
</feature>
<dbReference type="PANTHER" id="PTHR22911:SF6">
    <property type="entry name" value="SOLUTE CARRIER FAMILY 35 MEMBER G1"/>
    <property type="match status" value="1"/>
</dbReference>
<comment type="subcellular location">
    <subcellularLocation>
        <location evidence="1">Membrane</location>
        <topology evidence="1">Multi-pass membrane protein</topology>
    </subcellularLocation>
</comment>
<evidence type="ECO:0000256" key="4">
    <source>
        <dbReference type="ARBA" id="ARBA00022989"/>
    </source>
</evidence>
<feature type="transmembrane region" description="Helical" evidence="6">
    <location>
        <begin position="12"/>
        <end position="33"/>
    </location>
</feature>
<dbReference type="InterPro" id="IPR000620">
    <property type="entry name" value="EamA_dom"/>
</dbReference>
<dbReference type="AlphaFoldDB" id="A0AAJ1U9J4"/>
<feature type="transmembrane region" description="Helical" evidence="6">
    <location>
        <begin position="45"/>
        <end position="62"/>
    </location>
</feature>
<evidence type="ECO:0000313" key="8">
    <source>
        <dbReference type="EMBL" id="MDQ2092516.1"/>
    </source>
</evidence>
<dbReference type="InterPro" id="IPR037185">
    <property type="entry name" value="EmrE-like"/>
</dbReference>
<evidence type="ECO:0000259" key="7">
    <source>
        <dbReference type="Pfam" id="PF00892"/>
    </source>
</evidence>
<feature type="transmembrane region" description="Helical" evidence="6">
    <location>
        <begin position="238"/>
        <end position="258"/>
    </location>
</feature>
<keyword evidence="5 6" id="KW-0472">Membrane</keyword>
<gene>
    <name evidence="8" type="ORF">NOI20_00155</name>
</gene>
<dbReference type="PANTHER" id="PTHR22911">
    <property type="entry name" value="ACYL-MALONYL CONDENSING ENZYME-RELATED"/>
    <property type="match status" value="1"/>
</dbReference>
<dbReference type="RefSeq" id="WP_317624142.1">
    <property type="nucleotide sequence ID" value="NZ_JANFFA010000001.1"/>
</dbReference>
<feature type="transmembrane region" description="Helical" evidence="6">
    <location>
        <begin position="127"/>
        <end position="146"/>
    </location>
</feature>
<feature type="transmembrane region" description="Helical" evidence="6">
    <location>
        <begin position="177"/>
        <end position="198"/>
    </location>
</feature>
<comment type="caution">
    <text evidence="8">The sequence shown here is derived from an EMBL/GenBank/DDBJ whole genome shotgun (WGS) entry which is preliminary data.</text>
</comment>
<feature type="transmembrane region" description="Helical" evidence="6">
    <location>
        <begin position="74"/>
        <end position="96"/>
    </location>
</feature>
<protein>
    <submittedName>
        <fullName evidence="8">DMT family transporter</fullName>
    </submittedName>
</protein>
<feature type="domain" description="EamA" evidence="7">
    <location>
        <begin position="11"/>
        <end position="142"/>
    </location>
</feature>
<evidence type="ECO:0000256" key="5">
    <source>
        <dbReference type="ARBA" id="ARBA00023136"/>
    </source>
</evidence>
<keyword evidence="9" id="KW-1185">Reference proteome</keyword>
<dbReference type="PROSITE" id="PS51257">
    <property type="entry name" value="PROKAR_LIPOPROTEIN"/>
    <property type="match status" value="1"/>
</dbReference>
<proteinExistence type="inferred from homology"/>
<accession>A0AAJ1U9J4</accession>
<feature type="transmembrane region" description="Helical" evidence="6">
    <location>
        <begin position="264"/>
        <end position="282"/>
    </location>
</feature>
<feature type="domain" description="EamA" evidence="7">
    <location>
        <begin position="151"/>
        <end position="281"/>
    </location>
</feature>
<sequence length="301" mass="32464">MDTMRAQRPVLGVFWMVVTGLLFVGVTACVKVLGTRIPAPEAAFLRYALGLIFLIPMIRPMMSTHLSKRQLKLFGFRGLAHTGGVCLWFFAMARIPLADVTAMNYLAPIYVTLGAAFFLGETLALRRILAVIVALIGGLIILRPGFREIGPGHLAMLIAAFFFAASYLTAKRMADETGAAVTVTMLSVTVTIGLAPLAAMNWVTPTMSEFYLLFGVAALATAGHYTMSLALEAAPVTVTQPVGFLQLVWAVLLGALVFDEGVDVWVVIGGGVIIGAISFMTWREAVMKRRLRTPSPSQVKL</sequence>
<dbReference type="EMBL" id="JANFFA010000001">
    <property type="protein sequence ID" value="MDQ2092516.1"/>
    <property type="molecule type" value="Genomic_DNA"/>
</dbReference>
<dbReference type="SUPFAM" id="SSF103481">
    <property type="entry name" value="Multidrug resistance efflux transporter EmrE"/>
    <property type="match status" value="2"/>
</dbReference>
<dbReference type="Proteomes" id="UP001227162">
    <property type="component" value="Unassembled WGS sequence"/>
</dbReference>
<keyword evidence="4 6" id="KW-1133">Transmembrane helix</keyword>
<organism evidence="8 9">
    <name type="scientific">Rhodalgimonas zhirmunskyi</name>
    <dbReference type="NCBI Taxonomy" id="2964767"/>
    <lineage>
        <taxon>Bacteria</taxon>
        <taxon>Pseudomonadati</taxon>
        <taxon>Pseudomonadota</taxon>
        <taxon>Alphaproteobacteria</taxon>
        <taxon>Rhodobacterales</taxon>
        <taxon>Roseobacteraceae</taxon>
        <taxon>Rhodalgimonas</taxon>
    </lineage>
</organism>
<keyword evidence="3 6" id="KW-0812">Transmembrane</keyword>
<evidence type="ECO:0000256" key="6">
    <source>
        <dbReference type="SAM" id="Phobius"/>
    </source>
</evidence>
<comment type="similarity">
    <text evidence="2">Belongs to the drug/metabolite transporter (DMT) superfamily. 10 TMS drug/metabolite exporter (DME) (TC 2.A.7.3) family.</text>
</comment>
<evidence type="ECO:0000313" key="9">
    <source>
        <dbReference type="Proteomes" id="UP001227162"/>
    </source>
</evidence>
<feature type="transmembrane region" description="Helical" evidence="6">
    <location>
        <begin position="152"/>
        <end position="170"/>
    </location>
</feature>
<feature type="transmembrane region" description="Helical" evidence="6">
    <location>
        <begin position="102"/>
        <end position="120"/>
    </location>
</feature>
<reference evidence="8" key="2">
    <citation type="submission" date="2023-04" db="EMBL/GenBank/DDBJ databases">
        <title>'Rhodoalgimonas zhirmunskyi' gen. nov., isolated from a red alga.</title>
        <authorList>
            <person name="Nedashkovskaya O.I."/>
            <person name="Otstavnykh N.Y."/>
            <person name="Bystritskaya E.P."/>
            <person name="Balabanova L.A."/>
            <person name="Isaeva M.P."/>
        </authorList>
    </citation>
    <scope>NUCLEOTIDE SEQUENCE</scope>
    <source>
        <strain evidence="8">10Alg 79</strain>
    </source>
</reference>
<evidence type="ECO:0000256" key="3">
    <source>
        <dbReference type="ARBA" id="ARBA00022692"/>
    </source>
</evidence>
<reference evidence="8" key="1">
    <citation type="submission" date="2022-07" db="EMBL/GenBank/DDBJ databases">
        <authorList>
            <person name="Otstavnykh N."/>
            <person name="Isaeva M."/>
            <person name="Bystritskaya E."/>
        </authorList>
    </citation>
    <scope>NUCLEOTIDE SEQUENCE</scope>
    <source>
        <strain evidence="8">10Alg 79</strain>
    </source>
</reference>
<name>A0AAJ1U9J4_9RHOB</name>
<evidence type="ECO:0000256" key="2">
    <source>
        <dbReference type="ARBA" id="ARBA00009853"/>
    </source>
</evidence>
<dbReference type="GO" id="GO:0016020">
    <property type="term" value="C:membrane"/>
    <property type="evidence" value="ECO:0007669"/>
    <property type="project" value="UniProtKB-SubCell"/>
</dbReference>
<evidence type="ECO:0000256" key="1">
    <source>
        <dbReference type="ARBA" id="ARBA00004141"/>
    </source>
</evidence>